<organism evidence="1 2">
    <name type="scientific">Vitrella brassicaformis (strain CCMP3155)</name>
    <dbReference type="NCBI Taxonomy" id="1169540"/>
    <lineage>
        <taxon>Eukaryota</taxon>
        <taxon>Sar</taxon>
        <taxon>Alveolata</taxon>
        <taxon>Colpodellida</taxon>
        <taxon>Vitrellaceae</taxon>
        <taxon>Vitrella</taxon>
    </lineage>
</organism>
<name>A0A0G4EMF0_VITBC</name>
<dbReference type="InParanoid" id="A0A0G4EMF0"/>
<evidence type="ECO:0000313" key="1">
    <source>
        <dbReference type="EMBL" id="CEL98175.1"/>
    </source>
</evidence>
<accession>A0A0G4EMF0</accession>
<dbReference type="EMBL" id="CDMY01000264">
    <property type="protein sequence ID" value="CEL98175.1"/>
    <property type="molecule type" value="Genomic_DNA"/>
</dbReference>
<gene>
    <name evidence="1" type="ORF">Vbra_5154</name>
</gene>
<evidence type="ECO:0000313" key="2">
    <source>
        <dbReference type="Proteomes" id="UP000041254"/>
    </source>
</evidence>
<proteinExistence type="predicted"/>
<dbReference type="VEuPathDB" id="CryptoDB:Vbra_5154"/>
<protein>
    <submittedName>
        <fullName evidence="1">Uncharacterized protein</fullName>
    </submittedName>
</protein>
<dbReference type="Proteomes" id="UP000041254">
    <property type="component" value="Unassembled WGS sequence"/>
</dbReference>
<dbReference type="AlphaFoldDB" id="A0A0G4EMF0"/>
<sequence>MGPSHFQYLSVALVQPQDTMAPFFVKATADNKKNVWRYPDRVVCSSEHGRRWELGAWKSEADAERAVVKVAQWLCDNPRGYLGWGPKSTQT</sequence>
<reference evidence="1 2" key="1">
    <citation type="submission" date="2014-11" db="EMBL/GenBank/DDBJ databases">
        <authorList>
            <person name="Zhu J."/>
            <person name="Qi W."/>
            <person name="Song R."/>
        </authorList>
    </citation>
    <scope>NUCLEOTIDE SEQUENCE [LARGE SCALE GENOMIC DNA]</scope>
</reference>
<keyword evidence="2" id="KW-1185">Reference proteome</keyword>